<dbReference type="InterPro" id="IPR036737">
    <property type="entry name" value="OmpA-like_sf"/>
</dbReference>
<sequence>MKKQLIAATVISAILLPHTAWATAVEPQNEREHTEELVGLSSGILLGAVVAGPVGAIIGAFTGTIIGKTVADEAEIADKNQQLVKQEYELVETQQQLIAMDLQQQELVQVSEKYYELQTNLAELHANQQQTLNELTIGMNVQFKTGSSQIEPLFKQQLDNVAYMMTLSPELTIDLTGYADRRGDDQYNQALSEQRLAEVSQYLVNQGIDKQRLHGQAYGATLPLHTEQNHENDFFDRRVTLTLMSSDAELAAN</sequence>
<dbReference type="PANTHER" id="PTHR30329">
    <property type="entry name" value="STATOR ELEMENT OF FLAGELLAR MOTOR COMPLEX"/>
    <property type="match status" value="1"/>
</dbReference>
<evidence type="ECO:0000313" key="8">
    <source>
        <dbReference type="EMBL" id="MCL1104161.1"/>
    </source>
</evidence>
<comment type="caution">
    <text evidence="8">The sequence shown here is derived from an EMBL/GenBank/DDBJ whole genome shotgun (WGS) entry which is preliminary data.</text>
</comment>
<feature type="signal peptide" evidence="6">
    <location>
        <begin position="1"/>
        <end position="22"/>
    </location>
</feature>
<dbReference type="Gene3D" id="3.30.1330.60">
    <property type="entry name" value="OmpA-like domain"/>
    <property type="match status" value="1"/>
</dbReference>
<dbReference type="NCBIfam" id="TIGR03789">
    <property type="entry name" value="pdsO"/>
    <property type="match status" value="1"/>
</dbReference>
<dbReference type="RefSeq" id="WP_188923727.1">
    <property type="nucleotide sequence ID" value="NZ_BMQI01000003.1"/>
</dbReference>
<dbReference type="CDD" id="cd07185">
    <property type="entry name" value="OmpA_C-like"/>
    <property type="match status" value="1"/>
</dbReference>
<keyword evidence="2 4" id="KW-0472">Membrane</keyword>
<dbReference type="Proteomes" id="UP001139408">
    <property type="component" value="Unassembled WGS sequence"/>
</dbReference>
<comment type="subcellular location">
    <subcellularLocation>
        <location evidence="1">Cell outer membrane</location>
    </subcellularLocation>
</comment>
<accession>A0A9X1Z2E0</accession>
<feature type="chain" id="PRO_5040814650" evidence="6">
    <location>
        <begin position="23"/>
        <end position="253"/>
    </location>
</feature>
<dbReference type="PROSITE" id="PS51123">
    <property type="entry name" value="OMPA_2"/>
    <property type="match status" value="1"/>
</dbReference>
<evidence type="ECO:0000256" key="6">
    <source>
        <dbReference type="SAM" id="SignalP"/>
    </source>
</evidence>
<keyword evidence="5" id="KW-1133">Transmembrane helix</keyword>
<evidence type="ECO:0000256" key="3">
    <source>
        <dbReference type="ARBA" id="ARBA00023237"/>
    </source>
</evidence>
<keyword evidence="5" id="KW-0812">Transmembrane</keyword>
<evidence type="ECO:0000313" key="9">
    <source>
        <dbReference type="Proteomes" id="UP001139408"/>
    </source>
</evidence>
<evidence type="ECO:0000256" key="5">
    <source>
        <dbReference type="SAM" id="Phobius"/>
    </source>
</evidence>
<evidence type="ECO:0000256" key="4">
    <source>
        <dbReference type="PROSITE-ProRule" id="PRU00473"/>
    </source>
</evidence>
<feature type="transmembrane region" description="Helical" evidence="5">
    <location>
        <begin position="38"/>
        <end position="61"/>
    </location>
</feature>
<dbReference type="PRINTS" id="PR01021">
    <property type="entry name" value="OMPADOMAIN"/>
</dbReference>
<dbReference type="InterPro" id="IPR027367">
    <property type="entry name" value="Gly-zipper_YMGG"/>
</dbReference>
<evidence type="ECO:0000256" key="1">
    <source>
        <dbReference type="ARBA" id="ARBA00004442"/>
    </source>
</evidence>
<keyword evidence="9" id="KW-1185">Reference proteome</keyword>
<gene>
    <name evidence="8" type="primary">pdsO</name>
    <name evidence="8" type="ORF">L2749_02620</name>
</gene>
<dbReference type="InterPro" id="IPR050330">
    <property type="entry name" value="Bact_OuterMem_StrucFunc"/>
</dbReference>
<proteinExistence type="predicted"/>
<feature type="domain" description="OmpA-like" evidence="7">
    <location>
        <begin position="130"/>
        <end position="247"/>
    </location>
</feature>
<organism evidence="8 9">
    <name type="scientific">Shewanella algicola</name>
    <dbReference type="NCBI Taxonomy" id="640633"/>
    <lineage>
        <taxon>Bacteria</taxon>
        <taxon>Pseudomonadati</taxon>
        <taxon>Pseudomonadota</taxon>
        <taxon>Gammaproteobacteria</taxon>
        <taxon>Alteromonadales</taxon>
        <taxon>Shewanellaceae</taxon>
        <taxon>Shewanella</taxon>
    </lineage>
</organism>
<dbReference type="InterPro" id="IPR006665">
    <property type="entry name" value="OmpA-like"/>
</dbReference>
<dbReference type="InterPro" id="IPR006664">
    <property type="entry name" value="OMP_bac"/>
</dbReference>
<dbReference type="GO" id="GO:0009279">
    <property type="term" value="C:cell outer membrane"/>
    <property type="evidence" value="ECO:0007669"/>
    <property type="project" value="UniProtKB-SubCell"/>
</dbReference>
<dbReference type="EMBL" id="JAKILJ010000003">
    <property type="protein sequence ID" value="MCL1104161.1"/>
    <property type="molecule type" value="Genomic_DNA"/>
</dbReference>
<dbReference type="PANTHER" id="PTHR30329:SF21">
    <property type="entry name" value="LIPOPROTEIN YIAD-RELATED"/>
    <property type="match status" value="1"/>
</dbReference>
<evidence type="ECO:0000256" key="2">
    <source>
        <dbReference type="ARBA" id="ARBA00023136"/>
    </source>
</evidence>
<reference evidence="8" key="1">
    <citation type="submission" date="2022-01" db="EMBL/GenBank/DDBJ databases">
        <title>Whole genome-based taxonomy of the Shewanellaceae.</title>
        <authorList>
            <person name="Martin-Rodriguez A.J."/>
        </authorList>
    </citation>
    <scope>NUCLEOTIDE SEQUENCE</scope>
    <source>
        <strain evidence="8">DSM 23803</strain>
    </source>
</reference>
<dbReference type="SUPFAM" id="SSF103088">
    <property type="entry name" value="OmpA-like"/>
    <property type="match status" value="1"/>
</dbReference>
<keyword evidence="6" id="KW-0732">Signal</keyword>
<dbReference type="AlphaFoldDB" id="A0A9X1Z2E0"/>
<evidence type="ECO:0000259" key="7">
    <source>
        <dbReference type="PROSITE" id="PS51123"/>
    </source>
</evidence>
<dbReference type="Pfam" id="PF00691">
    <property type="entry name" value="OmpA"/>
    <property type="match status" value="1"/>
</dbReference>
<dbReference type="Pfam" id="PF13441">
    <property type="entry name" value="Gly-zipper_YMGG"/>
    <property type="match status" value="1"/>
</dbReference>
<keyword evidence="3" id="KW-0998">Cell outer membrane</keyword>
<name>A0A9X1Z2E0_9GAMM</name>
<dbReference type="InterPro" id="IPR022511">
    <property type="entry name" value="PdsO"/>
</dbReference>
<protein>
    <submittedName>
        <fullName evidence="8">Sortase-associated OmpA-like protein PdsO</fullName>
    </submittedName>
</protein>